<dbReference type="AlphaFoldDB" id="A0A672LIS7"/>
<dbReference type="GO" id="GO:0005829">
    <property type="term" value="C:cytosol"/>
    <property type="evidence" value="ECO:0007669"/>
    <property type="project" value="TreeGrafter"/>
</dbReference>
<reference evidence="3" key="2">
    <citation type="submission" date="2025-09" db="UniProtKB">
        <authorList>
            <consortium name="Ensembl"/>
        </authorList>
    </citation>
    <scope>IDENTIFICATION</scope>
</reference>
<dbReference type="InParanoid" id="A0A672LIS7"/>
<evidence type="ECO:0000256" key="1">
    <source>
        <dbReference type="ARBA" id="ARBA00013172"/>
    </source>
</evidence>
<evidence type="ECO:0000256" key="2">
    <source>
        <dbReference type="ARBA" id="ARBA00022679"/>
    </source>
</evidence>
<protein>
    <recommendedName>
        <fullName evidence="1">holo-[acyl-carrier-protein] synthase</fullName>
        <ecNumber evidence="1">2.7.8.7</ecNumber>
    </recommendedName>
</protein>
<dbReference type="OMA" id="RCYRFAF"/>
<sequence length="234" mass="26359">MCRRARESKTNATHCIRHIVMLSVGFCNCVCVHQAGRLLIRKLGCEKMGFAWDGFRLERTAHHGDNAVLAAEPGRQVGIDVMKTSRPGSSSVQEFFCIMNRQFTDLEWTNIQKAGSDWDQLDMFYRHWVTIATAASCSIIIITSNDWLRAEFHISPNQILLDKDHHVAVALGKPDISTSEGDCGTVCEAPPLSFTRLSFSDLVSKATPLLEEDPTYWERFQSKKEAPSRQSEPQ</sequence>
<accession>A0A672LIS7</accession>
<name>A0A672LIS7_SINGR</name>
<organism evidence="3 4">
    <name type="scientific">Sinocyclocheilus grahami</name>
    <name type="common">Dianchi golden-line fish</name>
    <name type="synonym">Barbus grahami</name>
    <dbReference type="NCBI Taxonomy" id="75366"/>
    <lineage>
        <taxon>Eukaryota</taxon>
        <taxon>Metazoa</taxon>
        <taxon>Chordata</taxon>
        <taxon>Craniata</taxon>
        <taxon>Vertebrata</taxon>
        <taxon>Euteleostomi</taxon>
        <taxon>Actinopterygii</taxon>
        <taxon>Neopterygii</taxon>
        <taxon>Teleostei</taxon>
        <taxon>Ostariophysi</taxon>
        <taxon>Cypriniformes</taxon>
        <taxon>Cyprinidae</taxon>
        <taxon>Cyprininae</taxon>
        <taxon>Sinocyclocheilus</taxon>
    </lineage>
</organism>
<dbReference type="InterPro" id="IPR037143">
    <property type="entry name" value="4-PPantetheinyl_Trfase_dom_sf"/>
</dbReference>
<dbReference type="InterPro" id="IPR050559">
    <property type="entry name" value="P-Pant_transferase_sf"/>
</dbReference>
<dbReference type="Proteomes" id="UP000472262">
    <property type="component" value="Unassembled WGS sequence"/>
</dbReference>
<keyword evidence="4" id="KW-1185">Reference proteome</keyword>
<dbReference type="GO" id="GO:0000287">
    <property type="term" value="F:magnesium ion binding"/>
    <property type="evidence" value="ECO:0007669"/>
    <property type="project" value="InterPro"/>
</dbReference>
<keyword evidence="2" id="KW-0808">Transferase</keyword>
<dbReference type="Gene3D" id="3.90.470.20">
    <property type="entry name" value="4'-phosphopantetheinyl transferase domain"/>
    <property type="match status" value="1"/>
</dbReference>
<dbReference type="SUPFAM" id="SSF56214">
    <property type="entry name" value="4'-phosphopantetheinyl transferase"/>
    <property type="match status" value="1"/>
</dbReference>
<dbReference type="Ensembl" id="ENSSGRT00000027713.1">
    <property type="protein sequence ID" value="ENSSGRP00000025718.1"/>
    <property type="gene ID" value="ENSSGRG00000014941.1"/>
</dbReference>
<dbReference type="GO" id="GO:0008897">
    <property type="term" value="F:holo-[acyl-carrier-protein] synthase activity"/>
    <property type="evidence" value="ECO:0007669"/>
    <property type="project" value="UniProtKB-EC"/>
</dbReference>
<dbReference type="GO" id="GO:0019878">
    <property type="term" value="P:lysine biosynthetic process via aminoadipic acid"/>
    <property type="evidence" value="ECO:0007669"/>
    <property type="project" value="TreeGrafter"/>
</dbReference>
<dbReference type="PANTHER" id="PTHR12215:SF10">
    <property type="entry name" value="L-AMINOADIPATE-SEMIALDEHYDE DEHYDROGENASE-PHOSPHOPANTETHEINYL TRANSFERASE"/>
    <property type="match status" value="1"/>
</dbReference>
<proteinExistence type="predicted"/>
<reference evidence="3" key="1">
    <citation type="submission" date="2025-08" db="UniProtKB">
        <authorList>
            <consortium name="Ensembl"/>
        </authorList>
    </citation>
    <scope>IDENTIFICATION</scope>
</reference>
<dbReference type="EC" id="2.7.8.7" evidence="1"/>
<dbReference type="PANTHER" id="PTHR12215">
    <property type="entry name" value="PHOSPHOPANTETHEINE TRANSFERASE"/>
    <property type="match status" value="1"/>
</dbReference>
<evidence type="ECO:0000313" key="4">
    <source>
        <dbReference type="Proteomes" id="UP000472262"/>
    </source>
</evidence>
<evidence type="ECO:0000313" key="3">
    <source>
        <dbReference type="Ensembl" id="ENSSGRP00000025718.1"/>
    </source>
</evidence>